<keyword evidence="2" id="KW-0732">Signal</keyword>
<name>A0A7X2HK73_RALPI</name>
<sequence>MNLQYKLAVALFTTAWMSAAICAQHTSTVPASGNAPQNGIKKAVHAKKHGKRAKITRARKGAPVASDGDAEVLAQVLGSDSKNPLWGKPQQ</sequence>
<protein>
    <submittedName>
        <fullName evidence="3">Uncharacterized protein</fullName>
    </submittedName>
</protein>
<feature type="region of interest" description="Disordered" evidence="1">
    <location>
        <begin position="28"/>
        <end position="66"/>
    </location>
</feature>
<evidence type="ECO:0000313" key="4">
    <source>
        <dbReference type="Proteomes" id="UP000441032"/>
    </source>
</evidence>
<reference evidence="3 4" key="1">
    <citation type="submission" date="2019-11" db="EMBL/GenBank/DDBJ databases">
        <title>Phenotypic characterization of an OXA-22 and OXA-60 co-producing Ralstonia pickettii clinical strain.</title>
        <authorList>
            <person name="He F."/>
        </authorList>
    </citation>
    <scope>NUCLEOTIDE SEQUENCE [LARGE SCALE GENOMIC DNA]</scope>
    <source>
        <strain evidence="3 4">PSLESD1</strain>
    </source>
</reference>
<comment type="caution">
    <text evidence="3">The sequence shown here is derived from an EMBL/GenBank/DDBJ whole genome shotgun (WGS) entry which is preliminary data.</text>
</comment>
<proteinExistence type="predicted"/>
<organism evidence="3 4">
    <name type="scientific">Ralstonia pickettii</name>
    <name type="common">Burkholderia pickettii</name>
    <dbReference type="NCBI Taxonomy" id="329"/>
    <lineage>
        <taxon>Bacteria</taxon>
        <taxon>Pseudomonadati</taxon>
        <taxon>Pseudomonadota</taxon>
        <taxon>Betaproteobacteria</taxon>
        <taxon>Burkholderiales</taxon>
        <taxon>Burkholderiaceae</taxon>
        <taxon>Ralstonia</taxon>
    </lineage>
</organism>
<feature type="signal peptide" evidence="2">
    <location>
        <begin position="1"/>
        <end position="22"/>
    </location>
</feature>
<evidence type="ECO:0000256" key="2">
    <source>
        <dbReference type="SAM" id="SignalP"/>
    </source>
</evidence>
<feature type="compositionally biased region" description="Basic residues" evidence="1">
    <location>
        <begin position="42"/>
        <end position="60"/>
    </location>
</feature>
<dbReference type="AlphaFoldDB" id="A0A7X2HK73"/>
<accession>A0A7X2HK73</accession>
<gene>
    <name evidence="3" type="ORF">GJQ57_04840</name>
</gene>
<dbReference type="RefSeq" id="WP_154205918.1">
    <property type="nucleotide sequence ID" value="NZ_WJYN01000001.1"/>
</dbReference>
<feature type="chain" id="PRO_5030860899" evidence="2">
    <location>
        <begin position="23"/>
        <end position="91"/>
    </location>
</feature>
<evidence type="ECO:0000313" key="3">
    <source>
        <dbReference type="EMBL" id="MRS97981.1"/>
    </source>
</evidence>
<dbReference type="EMBL" id="WJYN01000001">
    <property type="protein sequence ID" value="MRS97981.1"/>
    <property type="molecule type" value="Genomic_DNA"/>
</dbReference>
<feature type="compositionally biased region" description="Polar residues" evidence="1">
    <location>
        <begin position="28"/>
        <end position="37"/>
    </location>
</feature>
<evidence type="ECO:0000256" key="1">
    <source>
        <dbReference type="SAM" id="MobiDB-lite"/>
    </source>
</evidence>
<dbReference type="Proteomes" id="UP000441032">
    <property type="component" value="Unassembled WGS sequence"/>
</dbReference>